<dbReference type="InterPro" id="IPR001765">
    <property type="entry name" value="Carbonic_anhydrase"/>
</dbReference>
<dbReference type="Pfam" id="PF00484">
    <property type="entry name" value="Pro_CA"/>
    <property type="match status" value="1"/>
</dbReference>
<evidence type="ECO:0000256" key="3">
    <source>
        <dbReference type="ARBA" id="ARBA00022723"/>
    </source>
</evidence>
<dbReference type="GO" id="GO:0004089">
    <property type="term" value="F:carbonate dehydratase activity"/>
    <property type="evidence" value="ECO:0007669"/>
    <property type="project" value="UniProtKB-EC"/>
</dbReference>
<proteinExistence type="inferred from homology"/>
<evidence type="ECO:0000313" key="8">
    <source>
        <dbReference type="Proteomes" id="UP000626244"/>
    </source>
</evidence>
<dbReference type="PANTHER" id="PTHR43175:SF3">
    <property type="entry name" value="CARBON DISULFIDE HYDROLASE"/>
    <property type="match status" value="1"/>
</dbReference>
<evidence type="ECO:0000256" key="4">
    <source>
        <dbReference type="ARBA" id="ARBA00022833"/>
    </source>
</evidence>
<feature type="binding site" evidence="6">
    <location>
        <position position="36"/>
    </location>
    <ligand>
        <name>Zn(2+)</name>
        <dbReference type="ChEBI" id="CHEBI:29105"/>
    </ligand>
</feature>
<protein>
    <recommendedName>
        <fullName evidence="2">carbonic anhydrase</fullName>
        <ecNumber evidence="2">4.2.1.1</ecNumber>
    </recommendedName>
</protein>
<comment type="caution">
    <text evidence="7">The sequence shown here is derived from an EMBL/GenBank/DDBJ whole genome shotgun (WGS) entry which is preliminary data.</text>
</comment>
<name>A0A8J3AJX8_9BACI</name>
<evidence type="ECO:0000256" key="6">
    <source>
        <dbReference type="PIRSR" id="PIRSR601765-1"/>
    </source>
</evidence>
<dbReference type="OrthoDB" id="9792260at2"/>
<dbReference type="PANTHER" id="PTHR43175">
    <property type="entry name" value="CARBONIC ANHYDRASE"/>
    <property type="match status" value="1"/>
</dbReference>
<keyword evidence="3 6" id="KW-0479">Metal-binding</keyword>
<dbReference type="GO" id="GO:0008270">
    <property type="term" value="F:zinc ion binding"/>
    <property type="evidence" value="ECO:0007669"/>
    <property type="project" value="InterPro"/>
</dbReference>
<comment type="catalytic activity">
    <reaction evidence="5">
        <text>hydrogencarbonate + H(+) = CO2 + H2O</text>
        <dbReference type="Rhea" id="RHEA:10748"/>
        <dbReference type="ChEBI" id="CHEBI:15377"/>
        <dbReference type="ChEBI" id="CHEBI:15378"/>
        <dbReference type="ChEBI" id="CHEBI:16526"/>
        <dbReference type="ChEBI" id="CHEBI:17544"/>
        <dbReference type="EC" id="4.2.1.1"/>
    </reaction>
</comment>
<evidence type="ECO:0000256" key="2">
    <source>
        <dbReference type="ARBA" id="ARBA00012925"/>
    </source>
</evidence>
<comment type="similarity">
    <text evidence="1">Belongs to the beta-class carbonic anhydrase family.</text>
</comment>
<dbReference type="SMART" id="SM00947">
    <property type="entry name" value="Pro_CA"/>
    <property type="match status" value="1"/>
</dbReference>
<feature type="binding site" evidence="6">
    <location>
        <position position="97"/>
    </location>
    <ligand>
        <name>Zn(2+)</name>
        <dbReference type="ChEBI" id="CHEBI:29105"/>
    </ligand>
</feature>
<evidence type="ECO:0000256" key="1">
    <source>
        <dbReference type="ARBA" id="ARBA00006217"/>
    </source>
</evidence>
<dbReference type="InterPro" id="IPR036874">
    <property type="entry name" value="Carbonic_anhydrase_sf"/>
</dbReference>
<dbReference type="EC" id="4.2.1.1" evidence="2"/>
<reference evidence="8" key="1">
    <citation type="journal article" date="2019" name="Int. J. Syst. Evol. Microbiol.">
        <title>The Global Catalogue of Microorganisms (GCM) 10K type strain sequencing project: providing services to taxonomists for standard genome sequencing and annotation.</title>
        <authorList>
            <consortium name="The Broad Institute Genomics Platform"/>
            <consortium name="The Broad Institute Genome Sequencing Center for Infectious Disease"/>
            <person name="Wu L."/>
            <person name="Ma J."/>
        </authorList>
    </citation>
    <scope>NUCLEOTIDE SEQUENCE [LARGE SCALE GENOMIC DNA]</scope>
    <source>
        <strain evidence="8">CGMCC 1.14993</strain>
    </source>
</reference>
<dbReference type="Proteomes" id="UP000626244">
    <property type="component" value="Unassembled WGS sequence"/>
</dbReference>
<keyword evidence="4 6" id="KW-0862">Zinc</keyword>
<evidence type="ECO:0000256" key="5">
    <source>
        <dbReference type="ARBA" id="ARBA00048348"/>
    </source>
</evidence>
<feature type="binding site" evidence="6">
    <location>
        <position position="38"/>
    </location>
    <ligand>
        <name>Zn(2+)</name>
        <dbReference type="ChEBI" id="CHEBI:29105"/>
    </ligand>
</feature>
<dbReference type="AlphaFoldDB" id="A0A8J3AJX8"/>
<dbReference type="EMBL" id="BMHB01000001">
    <property type="protein sequence ID" value="GGI15220.1"/>
    <property type="molecule type" value="Genomic_DNA"/>
</dbReference>
<gene>
    <name evidence="7" type="primary">can</name>
    <name evidence="7" type="ORF">GCM10007380_26880</name>
</gene>
<dbReference type="RefSeq" id="WP_087999856.1">
    <property type="nucleotide sequence ID" value="NZ_BMHB01000001.1"/>
</dbReference>
<dbReference type="Gene3D" id="3.40.1050.10">
    <property type="entry name" value="Carbonic anhydrase"/>
    <property type="match status" value="1"/>
</dbReference>
<feature type="binding site" evidence="6">
    <location>
        <position position="94"/>
    </location>
    <ligand>
        <name>Zn(2+)</name>
        <dbReference type="ChEBI" id="CHEBI:29105"/>
    </ligand>
</feature>
<keyword evidence="8" id="KW-1185">Reference proteome</keyword>
<evidence type="ECO:0000313" key="7">
    <source>
        <dbReference type="EMBL" id="GGI15220.1"/>
    </source>
</evidence>
<organism evidence="7 8">
    <name type="scientific">Gottfriedia solisilvae</name>
    <dbReference type="NCBI Taxonomy" id="1516104"/>
    <lineage>
        <taxon>Bacteria</taxon>
        <taxon>Bacillati</taxon>
        <taxon>Bacillota</taxon>
        <taxon>Bacilli</taxon>
        <taxon>Bacillales</taxon>
        <taxon>Bacillaceae</taxon>
        <taxon>Gottfriedia</taxon>
    </lineage>
</organism>
<comment type="cofactor">
    <cofactor evidence="6">
        <name>Zn(2+)</name>
        <dbReference type="ChEBI" id="CHEBI:29105"/>
    </cofactor>
    <text evidence="6">Binds 1 zinc ion per subunit.</text>
</comment>
<dbReference type="SUPFAM" id="SSF53056">
    <property type="entry name" value="beta-carbonic anhydrase, cab"/>
    <property type="match status" value="1"/>
</dbReference>
<sequence>MLNKILEFNKRFVENKEYEPYLSGKFPDKEVVVVTCMDTRLVELLPKALDLRNGDVKMIKTAGAVISHPFGSVMRSILVSIYELGAKEVLVIGHHECGMGNTDPTRIKKRMIESGIKEENLDILNSSGIDLDKWLSGFTDVYESVGHSVSIIKNHPLIPDNIEVHGLVIDPHTGKLEVIHRDEKAEW</sequence>
<dbReference type="CDD" id="cd03379">
    <property type="entry name" value="beta_CA_cladeD"/>
    <property type="match status" value="1"/>
</dbReference>
<accession>A0A8J3AJX8</accession>